<dbReference type="InterPro" id="IPR016032">
    <property type="entry name" value="Sig_transdc_resp-reg_C-effctor"/>
</dbReference>
<proteinExistence type="predicted"/>
<dbReference type="SUPFAM" id="SSF46894">
    <property type="entry name" value="C-terminal effector domain of the bipartite response regulators"/>
    <property type="match status" value="1"/>
</dbReference>
<evidence type="ECO:0000259" key="5">
    <source>
        <dbReference type="PROSITE" id="PS50112"/>
    </source>
</evidence>
<evidence type="ECO:0000256" key="2">
    <source>
        <dbReference type="ARBA" id="ARBA00023125"/>
    </source>
</evidence>
<dbReference type="SUPFAM" id="SSF55785">
    <property type="entry name" value="PYP-like sensor domain (PAS domain)"/>
    <property type="match status" value="1"/>
</dbReference>
<dbReference type="OrthoDB" id="965844at2"/>
<dbReference type="InterPro" id="IPR000014">
    <property type="entry name" value="PAS"/>
</dbReference>
<dbReference type="PROSITE" id="PS50112">
    <property type="entry name" value="PAS"/>
    <property type="match status" value="1"/>
</dbReference>
<dbReference type="CDD" id="cd00130">
    <property type="entry name" value="PAS"/>
    <property type="match status" value="1"/>
</dbReference>
<evidence type="ECO:0000313" key="6">
    <source>
        <dbReference type="EMBL" id="TGV02751.1"/>
    </source>
</evidence>
<dbReference type="Gene3D" id="1.10.10.10">
    <property type="entry name" value="Winged helix-like DNA-binding domain superfamily/Winged helix DNA-binding domain"/>
    <property type="match status" value="1"/>
</dbReference>
<sequence>MVNENTVKLLQLWNQENKLTIPNNKEPIIEIIDQIASLFTAGSFYYYILDFTSYKMTYVHEGIEEVLGIKPEEWSIDTFFKLTHPDEIENVLEKEAIIIKFKLDDIRKENISNYKTSYLMKLRHANGNYKTILHQTKVISVSDDGMIQTSIGIHTDVTYLNPPVSNRFSFISRKKPNVHFEKQGDSYLQVKDISNIFTKREKEIIALILKGKTAVEIGNILNISNYTVNTHKRNMLKKSKCKNSRELVSKCLQEGIV</sequence>
<evidence type="ECO:0000313" key="7">
    <source>
        <dbReference type="Proteomes" id="UP000307602"/>
    </source>
</evidence>
<accession>A0A4S1DX06</accession>
<evidence type="ECO:0000256" key="1">
    <source>
        <dbReference type="ARBA" id="ARBA00023015"/>
    </source>
</evidence>
<keyword evidence="1" id="KW-0805">Transcription regulation</keyword>
<keyword evidence="3" id="KW-0804">Transcription</keyword>
<dbReference type="RefSeq" id="WP_135877041.1">
    <property type="nucleotide sequence ID" value="NZ_SRSO01000011.1"/>
</dbReference>
<dbReference type="CDD" id="cd06170">
    <property type="entry name" value="LuxR_C_like"/>
    <property type="match status" value="1"/>
</dbReference>
<protein>
    <recommendedName>
        <fullName evidence="8">LuxR family transcriptional regulator</fullName>
    </recommendedName>
</protein>
<dbReference type="InterPro" id="IPR000792">
    <property type="entry name" value="Tscrpt_reg_LuxR_C"/>
</dbReference>
<organism evidence="6 7">
    <name type="scientific">Flavivirga rizhaonensis</name>
    <dbReference type="NCBI Taxonomy" id="2559571"/>
    <lineage>
        <taxon>Bacteria</taxon>
        <taxon>Pseudomonadati</taxon>
        <taxon>Bacteroidota</taxon>
        <taxon>Flavobacteriia</taxon>
        <taxon>Flavobacteriales</taxon>
        <taxon>Flavobacteriaceae</taxon>
        <taxon>Flavivirga</taxon>
    </lineage>
</organism>
<keyword evidence="2" id="KW-0238">DNA-binding</keyword>
<dbReference type="GO" id="GO:0006355">
    <property type="term" value="P:regulation of DNA-templated transcription"/>
    <property type="evidence" value="ECO:0007669"/>
    <property type="project" value="InterPro"/>
</dbReference>
<dbReference type="GO" id="GO:0003677">
    <property type="term" value="F:DNA binding"/>
    <property type="evidence" value="ECO:0007669"/>
    <property type="project" value="UniProtKB-KW"/>
</dbReference>
<dbReference type="Pfam" id="PF00196">
    <property type="entry name" value="GerE"/>
    <property type="match status" value="1"/>
</dbReference>
<name>A0A4S1DX06_9FLAO</name>
<feature type="domain" description="HTH luxR-type" evidence="4">
    <location>
        <begin position="190"/>
        <end position="255"/>
    </location>
</feature>
<dbReference type="PROSITE" id="PS00622">
    <property type="entry name" value="HTH_LUXR_1"/>
    <property type="match status" value="1"/>
</dbReference>
<dbReference type="AlphaFoldDB" id="A0A4S1DX06"/>
<evidence type="ECO:0000259" key="4">
    <source>
        <dbReference type="PROSITE" id="PS50043"/>
    </source>
</evidence>
<dbReference type="InterPro" id="IPR036388">
    <property type="entry name" value="WH-like_DNA-bd_sf"/>
</dbReference>
<dbReference type="SMART" id="SM00421">
    <property type="entry name" value="HTH_LUXR"/>
    <property type="match status" value="1"/>
</dbReference>
<comment type="caution">
    <text evidence="6">The sequence shown here is derived from an EMBL/GenBank/DDBJ whole genome shotgun (WGS) entry which is preliminary data.</text>
</comment>
<dbReference type="PANTHER" id="PTHR44688:SF16">
    <property type="entry name" value="DNA-BINDING TRANSCRIPTIONAL ACTIVATOR DEVR_DOSR"/>
    <property type="match status" value="1"/>
</dbReference>
<dbReference type="EMBL" id="SRSO01000011">
    <property type="protein sequence ID" value="TGV02751.1"/>
    <property type="molecule type" value="Genomic_DNA"/>
</dbReference>
<dbReference type="PANTHER" id="PTHR44688">
    <property type="entry name" value="DNA-BINDING TRANSCRIPTIONAL ACTIVATOR DEVR_DOSR"/>
    <property type="match status" value="1"/>
</dbReference>
<dbReference type="Gene3D" id="3.30.450.20">
    <property type="entry name" value="PAS domain"/>
    <property type="match status" value="1"/>
</dbReference>
<dbReference type="InterPro" id="IPR035965">
    <property type="entry name" value="PAS-like_dom_sf"/>
</dbReference>
<dbReference type="Proteomes" id="UP000307602">
    <property type="component" value="Unassembled WGS sequence"/>
</dbReference>
<evidence type="ECO:0008006" key="8">
    <source>
        <dbReference type="Google" id="ProtNLM"/>
    </source>
</evidence>
<dbReference type="PRINTS" id="PR00038">
    <property type="entry name" value="HTHLUXR"/>
</dbReference>
<dbReference type="PROSITE" id="PS50043">
    <property type="entry name" value="HTH_LUXR_2"/>
    <property type="match status" value="1"/>
</dbReference>
<feature type="domain" description="PAS" evidence="5">
    <location>
        <begin position="46"/>
        <end position="102"/>
    </location>
</feature>
<keyword evidence="7" id="KW-1185">Reference proteome</keyword>
<reference evidence="6 7" key="1">
    <citation type="submission" date="2019-04" db="EMBL/GenBank/DDBJ databases">
        <authorList>
            <person name="Liu A."/>
        </authorList>
    </citation>
    <scope>NUCLEOTIDE SEQUENCE [LARGE SCALE GENOMIC DNA]</scope>
    <source>
        <strain evidence="6 7">RZ03</strain>
    </source>
</reference>
<gene>
    <name evidence="6" type="ORF">EM932_09990</name>
</gene>
<evidence type="ECO:0000256" key="3">
    <source>
        <dbReference type="ARBA" id="ARBA00023163"/>
    </source>
</evidence>